<accession>A0A818PSV2</accession>
<name>A0A818PSV2_9BILA</name>
<proteinExistence type="predicted"/>
<sequence length="32" mass="3498">LLNASSYRSGTSDDDDNSSITNNNNELHSIRS</sequence>
<evidence type="ECO:0000313" key="2">
    <source>
        <dbReference type="EMBL" id="CAF3626654.1"/>
    </source>
</evidence>
<feature type="non-terminal residue" evidence="2">
    <location>
        <position position="1"/>
    </location>
</feature>
<comment type="caution">
    <text evidence="2">The sequence shown here is derived from an EMBL/GenBank/DDBJ whole genome shotgun (WGS) entry which is preliminary data.</text>
</comment>
<gene>
    <name evidence="2" type="ORF">OTI717_LOCUS8091</name>
</gene>
<evidence type="ECO:0000256" key="1">
    <source>
        <dbReference type="SAM" id="MobiDB-lite"/>
    </source>
</evidence>
<reference evidence="2" key="1">
    <citation type="submission" date="2021-02" db="EMBL/GenBank/DDBJ databases">
        <authorList>
            <person name="Nowell W R."/>
        </authorList>
    </citation>
    <scope>NUCLEOTIDE SEQUENCE</scope>
</reference>
<evidence type="ECO:0000313" key="3">
    <source>
        <dbReference type="Proteomes" id="UP000663823"/>
    </source>
</evidence>
<dbReference type="EMBL" id="CAJOAX010000633">
    <property type="protein sequence ID" value="CAF3626654.1"/>
    <property type="molecule type" value="Genomic_DNA"/>
</dbReference>
<dbReference type="AlphaFoldDB" id="A0A818PSV2"/>
<organism evidence="2 3">
    <name type="scientific">Rotaria sordida</name>
    <dbReference type="NCBI Taxonomy" id="392033"/>
    <lineage>
        <taxon>Eukaryota</taxon>
        <taxon>Metazoa</taxon>
        <taxon>Spiralia</taxon>
        <taxon>Gnathifera</taxon>
        <taxon>Rotifera</taxon>
        <taxon>Eurotatoria</taxon>
        <taxon>Bdelloidea</taxon>
        <taxon>Philodinida</taxon>
        <taxon>Philodinidae</taxon>
        <taxon>Rotaria</taxon>
    </lineage>
</organism>
<feature type="region of interest" description="Disordered" evidence="1">
    <location>
        <begin position="1"/>
        <end position="32"/>
    </location>
</feature>
<protein>
    <submittedName>
        <fullName evidence="2">Uncharacterized protein</fullName>
    </submittedName>
</protein>
<dbReference type="Proteomes" id="UP000663823">
    <property type="component" value="Unassembled WGS sequence"/>
</dbReference>